<comment type="caution">
    <text evidence="1">The sequence shown here is derived from an EMBL/GenBank/DDBJ whole genome shotgun (WGS) entry which is preliminary data.</text>
</comment>
<dbReference type="Proteomes" id="UP001234178">
    <property type="component" value="Unassembled WGS sequence"/>
</dbReference>
<accession>A0ABQ9Z8Y8</accession>
<dbReference type="EMBL" id="JAOYFB010000003">
    <property type="protein sequence ID" value="KAK4009367.1"/>
    <property type="molecule type" value="Genomic_DNA"/>
</dbReference>
<protein>
    <submittedName>
        <fullName evidence="1">Uncharacterized protein</fullName>
    </submittedName>
</protein>
<reference evidence="1 2" key="1">
    <citation type="journal article" date="2023" name="Nucleic Acids Res.">
        <title>The hologenome of Daphnia magna reveals possible DNA methylation and microbiome-mediated evolution of the host genome.</title>
        <authorList>
            <person name="Chaturvedi A."/>
            <person name="Li X."/>
            <person name="Dhandapani V."/>
            <person name="Marshall H."/>
            <person name="Kissane S."/>
            <person name="Cuenca-Cambronero M."/>
            <person name="Asole G."/>
            <person name="Calvet F."/>
            <person name="Ruiz-Romero M."/>
            <person name="Marangio P."/>
            <person name="Guigo R."/>
            <person name="Rago D."/>
            <person name="Mirbahai L."/>
            <person name="Eastwood N."/>
            <person name="Colbourne J.K."/>
            <person name="Zhou J."/>
            <person name="Mallon E."/>
            <person name="Orsini L."/>
        </authorList>
    </citation>
    <scope>NUCLEOTIDE SEQUENCE [LARGE SCALE GENOMIC DNA]</scope>
    <source>
        <strain evidence="1">LRV0_1</strain>
    </source>
</reference>
<proteinExistence type="predicted"/>
<evidence type="ECO:0000313" key="2">
    <source>
        <dbReference type="Proteomes" id="UP001234178"/>
    </source>
</evidence>
<gene>
    <name evidence="1" type="ORF">OUZ56_018484</name>
</gene>
<sequence>MTFTQYVSTHTTTITPPSANSLSMGRLRPLVGLHTGLGLTVPLDSFLLLQKDSRRAALHPSFSVNGLQEWAYTAHVLSVFPDFVDVELDERLPIWRYPQLWSKFSVRVGYRLLFAGGYRHRKHTEICKA</sequence>
<name>A0ABQ9Z8Y8_9CRUS</name>
<evidence type="ECO:0000313" key="1">
    <source>
        <dbReference type="EMBL" id="KAK4009367.1"/>
    </source>
</evidence>
<keyword evidence="2" id="KW-1185">Reference proteome</keyword>
<organism evidence="1 2">
    <name type="scientific">Daphnia magna</name>
    <dbReference type="NCBI Taxonomy" id="35525"/>
    <lineage>
        <taxon>Eukaryota</taxon>
        <taxon>Metazoa</taxon>
        <taxon>Ecdysozoa</taxon>
        <taxon>Arthropoda</taxon>
        <taxon>Crustacea</taxon>
        <taxon>Branchiopoda</taxon>
        <taxon>Diplostraca</taxon>
        <taxon>Cladocera</taxon>
        <taxon>Anomopoda</taxon>
        <taxon>Daphniidae</taxon>
        <taxon>Daphnia</taxon>
    </lineage>
</organism>